<dbReference type="PIRSF" id="PIRSF000112">
    <property type="entry name" value="Glycerol_dehydrogenase"/>
    <property type="match status" value="1"/>
</dbReference>
<dbReference type="PANTHER" id="PTHR43616:SF5">
    <property type="entry name" value="GLYCEROL DEHYDROGENASE 1"/>
    <property type="match status" value="1"/>
</dbReference>
<keyword evidence="4" id="KW-0520">NAD</keyword>
<dbReference type="AlphaFoldDB" id="A0AAV4JRW5"/>
<dbReference type="SUPFAM" id="SSF56796">
    <property type="entry name" value="Dehydroquinate synthase-like"/>
    <property type="match status" value="1"/>
</dbReference>
<dbReference type="EMBL" id="BMAT01003417">
    <property type="protein sequence ID" value="GFS25051.1"/>
    <property type="molecule type" value="Genomic_DNA"/>
</dbReference>
<accession>A0AAV4JRW5</accession>
<dbReference type="Gene3D" id="1.20.1090.10">
    <property type="entry name" value="Dehydroquinate synthase-like - alpha domain"/>
    <property type="match status" value="1"/>
</dbReference>
<dbReference type="CDD" id="cd08170">
    <property type="entry name" value="GlyDH"/>
    <property type="match status" value="1"/>
</dbReference>
<name>A0AAV4JRW5_9GAST</name>
<evidence type="ECO:0000313" key="7">
    <source>
        <dbReference type="Proteomes" id="UP000762676"/>
    </source>
</evidence>
<keyword evidence="2" id="KW-0479">Metal-binding</keyword>
<keyword evidence="3" id="KW-0560">Oxidoreductase</keyword>
<evidence type="ECO:0000256" key="4">
    <source>
        <dbReference type="ARBA" id="ARBA00023027"/>
    </source>
</evidence>
<dbReference type="Pfam" id="PF00465">
    <property type="entry name" value="Fe-ADH"/>
    <property type="match status" value="1"/>
</dbReference>
<evidence type="ECO:0000313" key="6">
    <source>
        <dbReference type="EMBL" id="GFS25051.1"/>
    </source>
</evidence>
<dbReference type="GO" id="GO:0005829">
    <property type="term" value="C:cytosol"/>
    <property type="evidence" value="ECO:0007669"/>
    <property type="project" value="TreeGrafter"/>
</dbReference>
<dbReference type="InterPro" id="IPR001670">
    <property type="entry name" value="ADH_Fe/GldA"/>
</dbReference>
<dbReference type="PROSITE" id="PS00060">
    <property type="entry name" value="ADH_IRON_2"/>
    <property type="match status" value="1"/>
</dbReference>
<dbReference type="PANTHER" id="PTHR43616">
    <property type="entry name" value="GLYCEROL DEHYDROGENASE"/>
    <property type="match status" value="1"/>
</dbReference>
<dbReference type="InterPro" id="IPR016205">
    <property type="entry name" value="Glycerol_DH"/>
</dbReference>
<evidence type="ECO:0000256" key="2">
    <source>
        <dbReference type="ARBA" id="ARBA00022723"/>
    </source>
</evidence>
<dbReference type="Gene3D" id="3.40.50.1970">
    <property type="match status" value="1"/>
</dbReference>
<keyword evidence="7" id="KW-1185">Reference proteome</keyword>
<dbReference type="InterPro" id="IPR018211">
    <property type="entry name" value="ADH_Fe_CS"/>
</dbReference>
<feature type="domain" description="Alcohol dehydrogenase iron-type/glycerol dehydrogenase GldA" evidence="5">
    <location>
        <begin position="8"/>
        <end position="154"/>
    </location>
</feature>
<evidence type="ECO:0000256" key="3">
    <source>
        <dbReference type="ARBA" id="ARBA00023002"/>
    </source>
</evidence>
<sequence length="372" mass="39498">MKRVIIAPAKYVQGEGVLSSLGEEVKRLGQRPMAIASPSVMAKVEALMTEGMCEFPQGIQFERFNRECSWTEIERLQSICQGMGGDVLIGIGGGKAIDTAKAVAYYCHIPVVIVPTIASTDAPTSAVSVIYTDDGVFSEYLFLPRNPDLVMVDTRIIAQAPERLLVAGMGDALATFFEARACYRSGRTTNAGGRTSQSAYALAELCYRTLLSDGLKARLAVANHIVSPALENVVEANTFLSGVGFESGGLAAAHAIHNGLTGLPACHGRYHGEKVAFGTLSQLLLENASLDEIREVLAFCQSVGLPVTLGELGVEDGSAEALMPVAETACAEEETIHNMSFPVSVDAVLSAMLTADRLGRLFRDQGTIGGYC</sequence>
<evidence type="ECO:0000256" key="1">
    <source>
        <dbReference type="ARBA" id="ARBA00007358"/>
    </source>
</evidence>
<dbReference type="Proteomes" id="UP000762676">
    <property type="component" value="Unassembled WGS sequence"/>
</dbReference>
<reference evidence="6 7" key="1">
    <citation type="journal article" date="2021" name="Elife">
        <title>Chloroplast acquisition without the gene transfer in kleptoplastic sea slugs, Plakobranchus ocellatus.</title>
        <authorList>
            <person name="Maeda T."/>
            <person name="Takahashi S."/>
            <person name="Yoshida T."/>
            <person name="Shimamura S."/>
            <person name="Takaki Y."/>
            <person name="Nagai Y."/>
            <person name="Toyoda A."/>
            <person name="Suzuki Y."/>
            <person name="Arimoto A."/>
            <person name="Ishii H."/>
            <person name="Satoh N."/>
            <person name="Nishiyama T."/>
            <person name="Hasebe M."/>
            <person name="Maruyama T."/>
            <person name="Minagawa J."/>
            <person name="Obokata J."/>
            <person name="Shigenobu S."/>
        </authorList>
    </citation>
    <scope>NUCLEOTIDE SEQUENCE [LARGE SCALE GENOMIC DNA]</scope>
</reference>
<organism evidence="6 7">
    <name type="scientific">Elysia marginata</name>
    <dbReference type="NCBI Taxonomy" id="1093978"/>
    <lineage>
        <taxon>Eukaryota</taxon>
        <taxon>Metazoa</taxon>
        <taxon>Spiralia</taxon>
        <taxon>Lophotrochozoa</taxon>
        <taxon>Mollusca</taxon>
        <taxon>Gastropoda</taxon>
        <taxon>Heterobranchia</taxon>
        <taxon>Euthyneura</taxon>
        <taxon>Panpulmonata</taxon>
        <taxon>Sacoglossa</taxon>
        <taxon>Placobranchoidea</taxon>
        <taxon>Plakobranchidae</taxon>
        <taxon>Elysia</taxon>
    </lineage>
</organism>
<proteinExistence type="inferred from homology"/>
<gene>
    <name evidence="6" type="ORF">ElyMa_001678000</name>
</gene>
<comment type="caution">
    <text evidence="6">The sequence shown here is derived from an EMBL/GenBank/DDBJ whole genome shotgun (WGS) entry which is preliminary data.</text>
</comment>
<dbReference type="NCBIfam" id="NF006941">
    <property type="entry name" value="PRK09423.1"/>
    <property type="match status" value="1"/>
</dbReference>
<dbReference type="GO" id="GO:0046872">
    <property type="term" value="F:metal ion binding"/>
    <property type="evidence" value="ECO:0007669"/>
    <property type="project" value="UniProtKB-KW"/>
</dbReference>
<evidence type="ECO:0000259" key="5">
    <source>
        <dbReference type="Pfam" id="PF00465"/>
    </source>
</evidence>
<comment type="similarity">
    <text evidence="1">Belongs to the iron-containing alcohol dehydrogenase family.</text>
</comment>
<dbReference type="GO" id="GO:0016614">
    <property type="term" value="F:oxidoreductase activity, acting on CH-OH group of donors"/>
    <property type="evidence" value="ECO:0007669"/>
    <property type="project" value="InterPro"/>
</dbReference>
<protein>
    <submittedName>
        <fullName evidence="6">Glycerol dehydrogenase</fullName>
    </submittedName>
</protein>